<dbReference type="InterPro" id="IPR006860">
    <property type="entry name" value="FecR"/>
</dbReference>
<keyword evidence="1" id="KW-1133">Transmembrane helix</keyword>
<evidence type="ECO:0000259" key="2">
    <source>
        <dbReference type="Pfam" id="PF04773"/>
    </source>
</evidence>
<accession>A0A1B1SAV9</accession>
<dbReference type="InterPro" id="IPR012373">
    <property type="entry name" value="Ferrdict_sens_TM"/>
</dbReference>
<dbReference type="Pfam" id="PF04773">
    <property type="entry name" value="FecR"/>
    <property type="match status" value="1"/>
</dbReference>
<accession>A0A1Z2XHS9</accession>
<evidence type="ECO:0000259" key="3">
    <source>
        <dbReference type="Pfam" id="PF16344"/>
    </source>
</evidence>
<dbReference type="GeneID" id="65537081"/>
<reference evidence="5" key="1">
    <citation type="submission" date="2016-04" db="EMBL/GenBank/DDBJ databases">
        <title>Complete Genome Sequences of Twelve Strains of a Stable Defined Moderately Diverse Mouse Microbiota 2 (sDMDMm2).</title>
        <authorList>
            <person name="Uchimura Y."/>
            <person name="Wyss M."/>
            <person name="Brugiroux S."/>
            <person name="Limenitakis J.P."/>
            <person name="Stecher B."/>
            <person name="McCoy K.D."/>
            <person name="Macpherson A.J."/>
        </authorList>
    </citation>
    <scope>NUCLEOTIDE SEQUENCE [LARGE SCALE GENOMIC DNA]</scope>
    <source>
        <strain evidence="5">YL27</strain>
    </source>
</reference>
<gene>
    <name evidence="4" type="ORF">A4V02_09395</name>
</gene>
<dbReference type="PIRSF" id="PIRSF018266">
    <property type="entry name" value="FecR"/>
    <property type="match status" value="1"/>
</dbReference>
<dbReference type="STRING" id="1796646.A4V02_09395"/>
<dbReference type="OrthoDB" id="1098987at2"/>
<evidence type="ECO:0008006" key="6">
    <source>
        <dbReference type="Google" id="ProtNLM"/>
    </source>
</evidence>
<dbReference type="AlphaFoldDB" id="A0A1B1SAV9"/>
<keyword evidence="1" id="KW-0472">Membrane</keyword>
<dbReference type="Gene3D" id="2.60.120.1440">
    <property type="match status" value="1"/>
</dbReference>
<feature type="domain" description="FecR protein" evidence="2">
    <location>
        <begin position="152"/>
        <end position="245"/>
    </location>
</feature>
<name>A0A1B1SAV9_9BACT</name>
<dbReference type="PANTHER" id="PTHR30273">
    <property type="entry name" value="PERIPLASMIC SIGNAL SENSOR AND SIGMA FACTOR ACTIVATOR FECR-RELATED"/>
    <property type="match status" value="1"/>
</dbReference>
<keyword evidence="5" id="KW-1185">Reference proteome</keyword>
<feature type="transmembrane region" description="Helical" evidence="1">
    <location>
        <begin position="119"/>
        <end position="137"/>
    </location>
</feature>
<organism evidence="4 5">
    <name type="scientific">Muribaculum intestinale</name>
    <dbReference type="NCBI Taxonomy" id="1796646"/>
    <lineage>
        <taxon>Bacteria</taxon>
        <taxon>Pseudomonadati</taxon>
        <taxon>Bacteroidota</taxon>
        <taxon>Bacteroidia</taxon>
        <taxon>Bacteroidales</taxon>
        <taxon>Muribaculaceae</taxon>
        <taxon>Muribaculum</taxon>
    </lineage>
</organism>
<evidence type="ECO:0000256" key="1">
    <source>
        <dbReference type="SAM" id="Phobius"/>
    </source>
</evidence>
<dbReference type="GO" id="GO:0016989">
    <property type="term" value="F:sigma factor antagonist activity"/>
    <property type="evidence" value="ECO:0007669"/>
    <property type="project" value="TreeGrafter"/>
</dbReference>
<dbReference type="Proteomes" id="UP000186351">
    <property type="component" value="Chromosome"/>
</dbReference>
<proteinExistence type="predicted"/>
<dbReference type="Gene3D" id="3.55.50.30">
    <property type="match status" value="1"/>
</dbReference>
<dbReference type="PANTHER" id="PTHR30273:SF2">
    <property type="entry name" value="PROTEIN FECR"/>
    <property type="match status" value="1"/>
</dbReference>
<dbReference type="RefSeq" id="WP_068961215.1">
    <property type="nucleotide sequence ID" value="NZ_CAJTAP010000003.1"/>
</dbReference>
<evidence type="ECO:0000313" key="5">
    <source>
        <dbReference type="Proteomes" id="UP000186351"/>
    </source>
</evidence>
<dbReference type="EMBL" id="CP015402">
    <property type="protein sequence ID" value="ANU63918.1"/>
    <property type="molecule type" value="Genomic_DNA"/>
</dbReference>
<evidence type="ECO:0000313" key="4">
    <source>
        <dbReference type="EMBL" id="ANU63918.1"/>
    </source>
</evidence>
<dbReference type="Pfam" id="PF16344">
    <property type="entry name" value="FecR_C"/>
    <property type="match status" value="1"/>
</dbReference>
<keyword evidence="1" id="KW-0812">Transmembrane</keyword>
<protein>
    <recommendedName>
        <fullName evidence="6">DUF4974 domain-containing protein</fullName>
    </recommendedName>
</protein>
<dbReference type="InterPro" id="IPR032508">
    <property type="entry name" value="FecR_C"/>
</dbReference>
<sequence length="364" mass="39760">MNEHQEIIDYLTSTSDIPADLLKAIQQWLIEHGGEAATTGALFSVWDNMGNDNGRTSVDPDIAKGLQRILRDIDSSRTDAALSSSHSAITLSEEPYIADTPPIECSIKPVNEKPAFTKWLFIAASICVIFSVGSFLLGNMMARHSSDTVLLAAEGSIGKYTLPDGTRLWLNGGSTLTYNSDFDDSAERRVSIDGEAYFEVTRNPRRPFIVEMESMDVKVLGTSFSARSYPYSGAEEVILLSGKVELNSPLLPDALIMRPDQKVTLDKVARQAVVEPANARAYCRWIEPVTTFDNEPLGDILILLSRRYGLDISVNDSAQVDTRMSITLNSSQSLDEVISIIEHIIPVKITADGNSLTLASAKAG</sequence>
<feature type="domain" description="Protein FecR C-terminal" evidence="3">
    <location>
        <begin position="291"/>
        <end position="357"/>
    </location>
</feature>
<dbReference type="KEGG" id="pary:A4V02_09395"/>